<evidence type="ECO:0000259" key="8">
    <source>
        <dbReference type="PROSITE" id="PS50928"/>
    </source>
</evidence>
<dbReference type="PANTHER" id="PTHR43163:SF6">
    <property type="entry name" value="DIPEPTIDE TRANSPORT SYSTEM PERMEASE PROTEIN DPPB-RELATED"/>
    <property type="match status" value="1"/>
</dbReference>
<feature type="transmembrane region" description="Helical" evidence="7">
    <location>
        <begin position="277"/>
        <end position="298"/>
    </location>
</feature>
<dbReference type="Pfam" id="PF19300">
    <property type="entry name" value="BPD_transp_1_N"/>
    <property type="match status" value="1"/>
</dbReference>
<proteinExistence type="inferred from homology"/>
<dbReference type="PANTHER" id="PTHR43163">
    <property type="entry name" value="DIPEPTIDE TRANSPORT SYSTEM PERMEASE PROTEIN DPPB-RELATED"/>
    <property type="match status" value="1"/>
</dbReference>
<keyword evidence="10" id="KW-1185">Reference proteome</keyword>
<dbReference type="EMBL" id="LITU01000075">
    <property type="protein sequence ID" value="KOY13951.1"/>
    <property type="molecule type" value="Genomic_DNA"/>
</dbReference>
<feature type="transmembrane region" description="Helical" evidence="7">
    <location>
        <begin position="138"/>
        <end position="159"/>
    </location>
</feature>
<feature type="domain" description="ABC transmembrane type-1" evidence="8">
    <location>
        <begin position="99"/>
        <end position="295"/>
    </location>
</feature>
<keyword evidence="3" id="KW-1003">Cell membrane</keyword>
<dbReference type="Gene3D" id="1.10.3720.10">
    <property type="entry name" value="MetI-like"/>
    <property type="match status" value="1"/>
</dbReference>
<dbReference type="Pfam" id="PF00528">
    <property type="entry name" value="BPD_transp_1"/>
    <property type="match status" value="1"/>
</dbReference>
<protein>
    <submittedName>
        <fullName evidence="9">Nickel transporter permease NikB</fullName>
    </submittedName>
</protein>
<reference evidence="9 10" key="1">
    <citation type="submission" date="2015-08" db="EMBL/GenBank/DDBJ databases">
        <title>Draft genome sequence of cellulolytic and xylanolytic Paenibacillus sp. A59, isolated from a decaying forest soil from Patagonia, Argentina.</title>
        <authorList>
            <person name="Ghio S."/>
            <person name="Caceres A.M."/>
            <person name="Talia P."/>
            <person name="Grasso D."/>
            <person name="Campos E."/>
        </authorList>
    </citation>
    <scope>NUCLEOTIDE SEQUENCE [LARGE SCALE GENOMIC DNA]</scope>
    <source>
        <strain evidence="9 10">A59</strain>
    </source>
</reference>
<keyword evidence="4 7" id="KW-0812">Transmembrane</keyword>
<keyword evidence="5 7" id="KW-1133">Transmembrane helix</keyword>
<dbReference type="SUPFAM" id="SSF161098">
    <property type="entry name" value="MetI-like"/>
    <property type="match status" value="1"/>
</dbReference>
<dbReference type="GO" id="GO:0055085">
    <property type="term" value="P:transmembrane transport"/>
    <property type="evidence" value="ECO:0007669"/>
    <property type="project" value="InterPro"/>
</dbReference>
<evidence type="ECO:0000313" key="9">
    <source>
        <dbReference type="EMBL" id="KOY13951.1"/>
    </source>
</evidence>
<feature type="transmembrane region" description="Helical" evidence="7">
    <location>
        <begin position="9"/>
        <end position="29"/>
    </location>
</feature>
<evidence type="ECO:0000256" key="6">
    <source>
        <dbReference type="ARBA" id="ARBA00023136"/>
    </source>
</evidence>
<name>A0A0N0C379_9BACL</name>
<organism evidence="9 10">
    <name type="scientific">Paenibacillus xylanivorans</name>
    <dbReference type="NCBI Taxonomy" id="1705561"/>
    <lineage>
        <taxon>Bacteria</taxon>
        <taxon>Bacillati</taxon>
        <taxon>Bacillota</taxon>
        <taxon>Bacilli</taxon>
        <taxon>Bacillales</taxon>
        <taxon>Paenibacillaceae</taxon>
        <taxon>Paenibacillus</taxon>
    </lineage>
</organism>
<dbReference type="InterPro" id="IPR045621">
    <property type="entry name" value="BPD_transp_1_N"/>
</dbReference>
<dbReference type="RefSeq" id="WP_053783184.1">
    <property type="nucleotide sequence ID" value="NZ_LITU01000075.1"/>
</dbReference>
<feature type="transmembrane region" description="Helical" evidence="7">
    <location>
        <begin position="233"/>
        <end position="257"/>
    </location>
</feature>
<dbReference type="OrthoDB" id="24153at2"/>
<feature type="transmembrane region" description="Helical" evidence="7">
    <location>
        <begin position="105"/>
        <end position="126"/>
    </location>
</feature>
<accession>A0A0N0C379</accession>
<evidence type="ECO:0000256" key="7">
    <source>
        <dbReference type="RuleBase" id="RU363032"/>
    </source>
</evidence>
<comment type="caution">
    <text evidence="9">The sequence shown here is derived from an EMBL/GenBank/DDBJ whole genome shotgun (WGS) entry which is preliminary data.</text>
</comment>
<dbReference type="PROSITE" id="PS50928">
    <property type="entry name" value="ABC_TM1"/>
    <property type="match status" value="1"/>
</dbReference>
<dbReference type="InterPro" id="IPR035906">
    <property type="entry name" value="MetI-like_sf"/>
</dbReference>
<evidence type="ECO:0000256" key="1">
    <source>
        <dbReference type="ARBA" id="ARBA00004651"/>
    </source>
</evidence>
<sequence length="310" mass="34502">MGSYIVKRILLAIPLLFVISFITFILINLSPLDPAVVVLQAQEVPQITDELIAQTNEALGFDKPFVIQYVNWLIACMQFNFGNSYVSGEQVWSLVGPAFLNTLKLTMVSSVFIIGLSILLGVICAMREGKVIDKSVRGISFVLTAMPSYWLAAILIWYFSVKLDLLPTSGMDSFKSYILPVIVITVSYTGIYFRTVRSSMLSNMNEDYVLYGRASGLSERKVTMHILRNSLQVAVSIFCMAIPIVLGSTVVIENVFAWPGLGRLSVRSILSRDFPIIQAYVLMLAVTFVLFNTISDVINAAMNPRLRKDL</sequence>
<comment type="similarity">
    <text evidence="7">Belongs to the binding-protein-dependent transport system permease family.</text>
</comment>
<keyword evidence="6 7" id="KW-0472">Membrane</keyword>
<evidence type="ECO:0000256" key="2">
    <source>
        <dbReference type="ARBA" id="ARBA00022448"/>
    </source>
</evidence>
<dbReference type="InterPro" id="IPR050036">
    <property type="entry name" value="CntB"/>
</dbReference>
<comment type="subcellular location">
    <subcellularLocation>
        <location evidence="1 7">Cell membrane</location>
        <topology evidence="1 7">Multi-pass membrane protein</topology>
    </subcellularLocation>
</comment>
<dbReference type="AlphaFoldDB" id="A0A0N0C379"/>
<gene>
    <name evidence="9" type="ORF">AMS66_23955</name>
</gene>
<dbReference type="GO" id="GO:0005886">
    <property type="term" value="C:plasma membrane"/>
    <property type="evidence" value="ECO:0007669"/>
    <property type="project" value="UniProtKB-SubCell"/>
</dbReference>
<keyword evidence="2 7" id="KW-0813">Transport</keyword>
<dbReference type="InterPro" id="IPR000515">
    <property type="entry name" value="MetI-like"/>
</dbReference>
<dbReference type="PATRIC" id="fig|1705561.3.peg.5025"/>
<evidence type="ECO:0000256" key="5">
    <source>
        <dbReference type="ARBA" id="ARBA00022989"/>
    </source>
</evidence>
<evidence type="ECO:0000256" key="3">
    <source>
        <dbReference type="ARBA" id="ARBA00022475"/>
    </source>
</evidence>
<evidence type="ECO:0000313" key="10">
    <source>
        <dbReference type="Proteomes" id="UP000037688"/>
    </source>
</evidence>
<dbReference type="Proteomes" id="UP000037688">
    <property type="component" value="Unassembled WGS sequence"/>
</dbReference>
<feature type="transmembrane region" description="Helical" evidence="7">
    <location>
        <begin position="174"/>
        <end position="193"/>
    </location>
</feature>
<dbReference type="CDD" id="cd06261">
    <property type="entry name" value="TM_PBP2"/>
    <property type="match status" value="1"/>
</dbReference>
<evidence type="ECO:0000256" key="4">
    <source>
        <dbReference type="ARBA" id="ARBA00022692"/>
    </source>
</evidence>
<dbReference type="NCBIfam" id="NF045469">
    <property type="entry name" value="Opp1B"/>
    <property type="match status" value="1"/>
</dbReference>